<keyword evidence="4" id="KW-0472">Membrane</keyword>
<dbReference type="InterPro" id="IPR013320">
    <property type="entry name" value="ConA-like_dom_sf"/>
</dbReference>
<keyword evidence="4" id="KW-0812">Transmembrane</keyword>
<evidence type="ECO:0008006" key="7">
    <source>
        <dbReference type="Google" id="ProtNLM"/>
    </source>
</evidence>
<keyword evidence="6" id="KW-1185">Reference proteome</keyword>
<organism evidence="5 6">
    <name type="scientific">Stylonychia lemnae</name>
    <name type="common">Ciliate</name>
    <dbReference type="NCBI Taxonomy" id="5949"/>
    <lineage>
        <taxon>Eukaryota</taxon>
        <taxon>Sar</taxon>
        <taxon>Alveolata</taxon>
        <taxon>Ciliophora</taxon>
        <taxon>Intramacronucleata</taxon>
        <taxon>Spirotrichea</taxon>
        <taxon>Stichotrichia</taxon>
        <taxon>Sporadotrichida</taxon>
        <taxon>Oxytrichidae</taxon>
        <taxon>Stylonychinae</taxon>
        <taxon>Stylonychia</taxon>
    </lineage>
</organism>
<name>A0A078B9Z1_STYLE</name>
<evidence type="ECO:0000256" key="4">
    <source>
        <dbReference type="SAM" id="Phobius"/>
    </source>
</evidence>
<dbReference type="OrthoDB" id="409374at2759"/>
<protein>
    <recommendedName>
        <fullName evidence="7">Cadg multi-domain protein</fullName>
    </recommendedName>
</protein>
<feature type="transmembrane region" description="Helical" evidence="4">
    <location>
        <begin position="1553"/>
        <end position="1572"/>
    </location>
</feature>
<keyword evidence="4" id="KW-1133">Transmembrane helix</keyword>
<evidence type="ECO:0000256" key="1">
    <source>
        <dbReference type="ARBA" id="ARBA00022729"/>
    </source>
</evidence>
<dbReference type="SUPFAM" id="SSF49899">
    <property type="entry name" value="Concanavalin A-like lectins/glucanases"/>
    <property type="match status" value="2"/>
</dbReference>
<sequence>MAYQTQIDNHNTQIGVNYDGTFREVRVWNPSEDYKHFIKKAILNPQTNNQDEVFYHWSFPTSLYLVTSYLSPNIPIKQYEKLNECKYGSYFSGQSCHYDIFNVIKATNEQSPLLMKVNQSMPLQDYSIGFWFKLQILQDQNILCGATPQISNFLYLKASTTQATLNRQLELMQNNCQFILTNTYDIDLQPRIWYQIGVSVQNAQLPQREHFAAITDYSAKHFIGSVQKNQITCPSFAMVNNEPDAEVYLCKDNNFGNAGLSVKYIYFLSDYAITANDMFTTTRVVWKMIGLKPALYLTFNNIQGKIWAYDLANDQNIVTLRSSITEQSLYWDFEQFGPKMCHSYYEILDLDRMICIPRYAMYHNQSNVLLSNIGLSNSWSPSYKMSIGFFLKTVFGGNGVTNHIMTVNPFGISQYVLYIRGFSSPLILKNLKVILLVAHCFYQKYTIYESGINQTSTSSTITDTVNFDNQIYLGQIPDTTNPVGFQGYIRQFKVYDIALISSQIMNYMVNNNQKDKGLISYFPFEESNFIEKLYDQGPTNNLKTPLSTNGYTQLFTTLYQTMDKFNWTYYYDYQVIADFSGVVNLEASPEWSISFRFRSGVDLSTDKILFKISNWLQIKRLGNSSFEYYFQQQDETLRSMATPEIGLSNWHSFATTFPANLKTQTDYLIILNNQRFYNPGGYPMPGGGLIGDLSFKTVTREIRIMNTRMSDTFLRQYSMKKMDGLYYSNLLFYSSNQYHYNQPNNLRYFIKGQLIQDLYQILYSAYELNPGIICEEDQFYNGQECKTYKYLRFRDDLLHDFDLPMTDPLKIKVNQVSTVNNYDISTAIKRNELIEDGLRIWRKLVFRFQQINQNDIEGYKYLYDISPFAALITFSAIKYIRICPLTCDLTLAYLIIYKDHNLYENKHFYYKKPIPNLVYGFWPLNEGTGDTIYDYSMYQNKYNRDWGMDLWLNFQFSDGYTSKEIPIIKSDPTCTTDSQSMKFYMNITRDSITMQNFVNIYTKDYSGTIDHLKEYKEIIENNWIHIAVVNIFNEAQNTKALYINIQPPSTTLLAGSKLSSCDLLLGHSDTITVSDNKFSLKNFRIWNEARSIPQIAQESLSKSLGIGELNLMKYYKFNKESELYETVAESQFIIGGNCLMKSYIDTFHLDCPLGFSYSQVNGRCEQVHAIPIQQFLQQVGDFRDSQQLNFFGKRQNFTCMTGTEIKEFSSDKAECIPCKSPCLTCQNKPDFCTSCGDDTVLDDEGQCLPCSAILGHEFPIIKFYGRKSCTETCGDGVRYLQNECDDGNIQDNDGCSSKCEVESQYTCSGGSQITKDICHDLIGPEVQIIEISSQSKQIFLQFVDNNGQVFTELQEISKIQIELQITGVDGGSRYQIYASIPEDFSKNGKIYLEFNPRFSIAETGAFVQVIFKDSKDFYDQFNNPLKNLKTNFHQLKKYDLIEPSLLASIKEVGQSASYTTQIILAFNFILSFALEKALDSLYSAINSVQILFYLPLIDLPYPQFMLEIFKYLEYANFENQFIKDPLSQRINFDSIYDQPLNNAFYNFGFENQLLNSVIALFAILFVTIYPFITLNIINRFLTNDAIISLQVERNVKEFSKLP</sequence>
<dbReference type="NCBIfam" id="TIGR02232">
    <property type="entry name" value="myxo_disulf_rpt"/>
    <property type="match status" value="1"/>
</dbReference>
<dbReference type="InterPro" id="IPR009030">
    <property type="entry name" value="Growth_fac_rcpt_cys_sf"/>
</dbReference>
<dbReference type="InParanoid" id="A0A078B9Z1"/>
<dbReference type="EMBL" id="CCKQ01019034">
    <property type="protein sequence ID" value="CDW91041.1"/>
    <property type="molecule type" value="Genomic_DNA"/>
</dbReference>
<dbReference type="SUPFAM" id="SSF57184">
    <property type="entry name" value="Growth factor receptor domain"/>
    <property type="match status" value="1"/>
</dbReference>
<dbReference type="InterPro" id="IPR011936">
    <property type="entry name" value="Myxo_disulph_rpt"/>
</dbReference>
<reference evidence="5 6" key="1">
    <citation type="submission" date="2014-06" db="EMBL/GenBank/DDBJ databases">
        <authorList>
            <person name="Swart Estienne"/>
        </authorList>
    </citation>
    <scope>NUCLEOTIDE SEQUENCE [LARGE SCALE GENOMIC DNA]</scope>
    <source>
        <strain evidence="5 6">130c</strain>
    </source>
</reference>
<keyword evidence="2" id="KW-0677">Repeat</keyword>
<evidence type="ECO:0000256" key="2">
    <source>
        <dbReference type="ARBA" id="ARBA00022737"/>
    </source>
</evidence>
<accession>A0A078B9Z1</accession>
<evidence type="ECO:0000256" key="3">
    <source>
        <dbReference type="ARBA" id="ARBA00023157"/>
    </source>
</evidence>
<dbReference type="Gene3D" id="2.60.120.200">
    <property type="match status" value="2"/>
</dbReference>
<proteinExistence type="predicted"/>
<evidence type="ECO:0000313" key="5">
    <source>
        <dbReference type="EMBL" id="CDW91041.1"/>
    </source>
</evidence>
<keyword evidence="3" id="KW-1015">Disulfide bond</keyword>
<dbReference type="Proteomes" id="UP000039865">
    <property type="component" value="Unassembled WGS sequence"/>
</dbReference>
<keyword evidence="1" id="KW-0732">Signal</keyword>
<gene>
    <name evidence="5" type="primary">Contig283.g327</name>
    <name evidence="5" type="ORF">STYLEM_20190</name>
</gene>
<evidence type="ECO:0000313" key="6">
    <source>
        <dbReference type="Proteomes" id="UP000039865"/>
    </source>
</evidence>